<dbReference type="GO" id="GO:0020037">
    <property type="term" value="F:heme binding"/>
    <property type="evidence" value="ECO:0007669"/>
    <property type="project" value="InterPro"/>
</dbReference>
<reference evidence="9 10" key="1">
    <citation type="submission" date="2024-02" db="EMBL/GenBank/DDBJ databases">
        <title>De novo assembly and annotation of 12 fungi associated with fruit tree decline syndrome in Ontario, Canada.</title>
        <authorList>
            <person name="Sulman M."/>
            <person name="Ellouze W."/>
            <person name="Ilyukhin E."/>
        </authorList>
    </citation>
    <scope>NUCLEOTIDE SEQUENCE [LARGE SCALE GENOMIC DNA]</scope>
    <source>
        <strain evidence="9 10">M11/M66-122</strain>
    </source>
</reference>
<keyword evidence="8" id="KW-0812">Transmembrane</keyword>
<keyword evidence="8" id="KW-1133">Transmembrane helix</keyword>
<keyword evidence="8" id="KW-0472">Membrane</keyword>
<dbReference type="Gene3D" id="1.10.630.10">
    <property type="entry name" value="Cytochrome P450"/>
    <property type="match status" value="1"/>
</dbReference>
<keyword evidence="10" id="KW-1185">Reference proteome</keyword>
<gene>
    <name evidence="9" type="ORF">SLS62_010852</name>
</gene>
<comment type="cofactor">
    <cofactor evidence="1">
        <name>heme</name>
        <dbReference type="ChEBI" id="CHEBI:30413"/>
    </cofactor>
</comment>
<evidence type="ECO:0000313" key="10">
    <source>
        <dbReference type="Proteomes" id="UP001320420"/>
    </source>
</evidence>
<feature type="transmembrane region" description="Helical" evidence="8">
    <location>
        <begin position="6"/>
        <end position="24"/>
    </location>
</feature>
<protein>
    <recommendedName>
        <fullName evidence="11">Cytochrome P450</fullName>
    </recommendedName>
</protein>
<evidence type="ECO:0000256" key="8">
    <source>
        <dbReference type="SAM" id="Phobius"/>
    </source>
</evidence>
<dbReference type="InterPro" id="IPR001128">
    <property type="entry name" value="Cyt_P450"/>
</dbReference>
<dbReference type="GO" id="GO:0004497">
    <property type="term" value="F:monooxygenase activity"/>
    <property type="evidence" value="ECO:0007669"/>
    <property type="project" value="UniProtKB-KW"/>
</dbReference>
<evidence type="ECO:0008006" key="11">
    <source>
        <dbReference type="Google" id="ProtNLM"/>
    </source>
</evidence>
<feature type="transmembrane region" description="Helical" evidence="8">
    <location>
        <begin position="283"/>
        <end position="303"/>
    </location>
</feature>
<keyword evidence="7" id="KW-0503">Monooxygenase</keyword>
<evidence type="ECO:0000256" key="5">
    <source>
        <dbReference type="ARBA" id="ARBA00023002"/>
    </source>
</evidence>
<comment type="similarity">
    <text evidence="2">Belongs to the cytochrome P450 family.</text>
</comment>
<dbReference type="PANTHER" id="PTHR46206">
    <property type="entry name" value="CYTOCHROME P450"/>
    <property type="match status" value="1"/>
</dbReference>
<evidence type="ECO:0000313" key="9">
    <source>
        <dbReference type="EMBL" id="KAK7741957.1"/>
    </source>
</evidence>
<keyword evidence="4" id="KW-0479">Metal-binding</keyword>
<organism evidence="9 10">
    <name type="scientific">Diatrype stigma</name>
    <dbReference type="NCBI Taxonomy" id="117547"/>
    <lineage>
        <taxon>Eukaryota</taxon>
        <taxon>Fungi</taxon>
        <taxon>Dikarya</taxon>
        <taxon>Ascomycota</taxon>
        <taxon>Pezizomycotina</taxon>
        <taxon>Sordariomycetes</taxon>
        <taxon>Xylariomycetidae</taxon>
        <taxon>Xylariales</taxon>
        <taxon>Diatrypaceae</taxon>
        <taxon>Diatrype</taxon>
    </lineage>
</organism>
<sequence length="468" mass="52922">MPELVQLSYVVLAVVSLLFLNRLLPRNDPKKDKLWSKINKVGVPSKFLPWTRAVFGSWTALLRNTHEGYQRFCKKDLPFALPTIWTGKAVVVLPPSALHLTNRPDSELIAFWALVDNIQLPYFIPDRDVIENVIHFEVSRKDLTKRNVHRQLARRSKRSNPASIIARVALRTLLGSPACRDEKVVKATQSFANKLFSAAAIINCMPPLFRPILAPILALPTKRYRNQYRKVVVPLIKERILLWEQHEKTGEGELPSDFLQWLIPRAAQHGRENLDPSKLSYRLLALNTMFVYAMSFVFAQTVIDICASPDHKRFMDGMVAECKAVAARYPDGLASSEAVEQLHRVDSAIRESMRISDVGVVTMPRDVVGNKPLDLGNGIICPPGTRLMYPTQPIHMDPDFWEDPLRFNAFRFSDPFDTEAETSSPAMNRDGTPKQRESLVDLTPSFLARGFGKKACPGRYALPWVTNG</sequence>
<dbReference type="GO" id="GO:0016705">
    <property type="term" value="F:oxidoreductase activity, acting on paired donors, with incorporation or reduction of molecular oxygen"/>
    <property type="evidence" value="ECO:0007669"/>
    <property type="project" value="InterPro"/>
</dbReference>
<evidence type="ECO:0000256" key="4">
    <source>
        <dbReference type="ARBA" id="ARBA00022723"/>
    </source>
</evidence>
<dbReference type="PANTHER" id="PTHR46206:SF1">
    <property type="entry name" value="P450, PUTATIVE (EUROFUNG)-RELATED"/>
    <property type="match status" value="1"/>
</dbReference>
<evidence type="ECO:0000256" key="7">
    <source>
        <dbReference type="ARBA" id="ARBA00023033"/>
    </source>
</evidence>
<evidence type="ECO:0000256" key="6">
    <source>
        <dbReference type="ARBA" id="ARBA00023004"/>
    </source>
</evidence>
<dbReference type="Proteomes" id="UP001320420">
    <property type="component" value="Unassembled WGS sequence"/>
</dbReference>
<comment type="caution">
    <text evidence="9">The sequence shown here is derived from an EMBL/GenBank/DDBJ whole genome shotgun (WGS) entry which is preliminary data.</text>
</comment>
<evidence type="ECO:0000256" key="3">
    <source>
        <dbReference type="ARBA" id="ARBA00022617"/>
    </source>
</evidence>
<keyword evidence="6" id="KW-0408">Iron</keyword>
<name>A0AAN9UFL2_9PEZI</name>
<proteinExistence type="inferred from homology"/>
<dbReference type="EMBL" id="JAKJXP020000151">
    <property type="protein sequence ID" value="KAK7741957.1"/>
    <property type="molecule type" value="Genomic_DNA"/>
</dbReference>
<dbReference type="Pfam" id="PF00067">
    <property type="entry name" value="p450"/>
    <property type="match status" value="1"/>
</dbReference>
<evidence type="ECO:0000256" key="1">
    <source>
        <dbReference type="ARBA" id="ARBA00001971"/>
    </source>
</evidence>
<keyword evidence="5" id="KW-0560">Oxidoreductase</keyword>
<dbReference type="AlphaFoldDB" id="A0AAN9UFL2"/>
<dbReference type="SUPFAM" id="SSF48264">
    <property type="entry name" value="Cytochrome P450"/>
    <property type="match status" value="1"/>
</dbReference>
<evidence type="ECO:0000256" key="2">
    <source>
        <dbReference type="ARBA" id="ARBA00010617"/>
    </source>
</evidence>
<dbReference type="GO" id="GO:0005506">
    <property type="term" value="F:iron ion binding"/>
    <property type="evidence" value="ECO:0007669"/>
    <property type="project" value="InterPro"/>
</dbReference>
<dbReference type="InterPro" id="IPR036396">
    <property type="entry name" value="Cyt_P450_sf"/>
</dbReference>
<keyword evidence="3" id="KW-0349">Heme</keyword>
<dbReference type="CDD" id="cd11041">
    <property type="entry name" value="CYP503A1-like"/>
    <property type="match status" value="1"/>
</dbReference>
<accession>A0AAN9UFL2</accession>